<protein>
    <submittedName>
        <fullName evidence="2">Uncharacterized protein</fullName>
    </submittedName>
</protein>
<evidence type="ECO:0000313" key="2">
    <source>
        <dbReference type="EMBL" id="MFD2695426.1"/>
    </source>
</evidence>
<comment type="caution">
    <text evidence="2">The sequence shown here is derived from an EMBL/GenBank/DDBJ whole genome shotgun (WGS) entry which is preliminary data.</text>
</comment>
<evidence type="ECO:0000313" key="1">
    <source>
        <dbReference type="EMBL" id="MFD2695420.1"/>
    </source>
</evidence>
<organism evidence="2 3">
    <name type="scientific">Sporolactobacillus shoreicorticis</name>
    <dbReference type="NCBI Taxonomy" id="1923877"/>
    <lineage>
        <taxon>Bacteria</taxon>
        <taxon>Bacillati</taxon>
        <taxon>Bacillota</taxon>
        <taxon>Bacilli</taxon>
        <taxon>Bacillales</taxon>
        <taxon>Sporolactobacillaceae</taxon>
        <taxon>Sporolactobacillus</taxon>
    </lineage>
</organism>
<name>A0ABW5S6M1_9BACL</name>
<sequence>MATKTIEIDTTELVNYIAEKTGLDLDDVYKMIDAHDDFLKEKGIIVD</sequence>
<reference evidence="2" key="1">
    <citation type="journal article" date="2014" name="Int. J. Syst. Evol. Microbiol.">
        <title>Complete genome of a new Firmicutes species belonging to the dominant human colonic microbiota ('Ruminococcus bicirculans') reveals two chromosomes and a selective capacity to utilize plant glucans.</title>
        <authorList>
            <consortium name="NISC Comparative Sequencing Program"/>
            <person name="Wegmann U."/>
            <person name="Louis P."/>
            <person name="Goesmann A."/>
            <person name="Henrissat B."/>
            <person name="Duncan S.H."/>
            <person name="Flint H.J."/>
        </authorList>
    </citation>
    <scope>NUCLEOTIDE SEQUENCE</scope>
    <source>
        <strain evidence="2">TISTR 2466</strain>
    </source>
</reference>
<dbReference type="Proteomes" id="UP001597399">
    <property type="component" value="Unassembled WGS sequence"/>
</dbReference>
<dbReference type="EMBL" id="JBHUMQ010000045">
    <property type="protein sequence ID" value="MFD2695420.1"/>
    <property type="molecule type" value="Genomic_DNA"/>
</dbReference>
<reference evidence="3" key="2">
    <citation type="journal article" date="2019" name="Int. J. Syst. Evol. Microbiol.">
        <title>The Global Catalogue of Microorganisms (GCM) 10K type strain sequencing project: providing services to taxonomists for standard genome sequencing and annotation.</title>
        <authorList>
            <consortium name="The Broad Institute Genomics Platform"/>
            <consortium name="The Broad Institute Genome Sequencing Center for Infectious Disease"/>
            <person name="Wu L."/>
            <person name="Ma J."/>
        </authorList>
    </citation>
    <scope>NUCLEOTIDE SEQUENCE [LARGE SCALE GENOMIC DNA]</scope>
    <source>
        <strain evidence="3">TISTR 2466</strain>
    </source>
</reference>
<reference evidence="2" key="3">
    <citation type="submission" date="2024-09" db="EMBL/GenBank/DDBJ databases">
        <authorList>
            <person name="Sun Q."/>
            <person name="Mori K."/>
        </authorList>
    </citation>
    <scope>NUCLEOTIDE SEQUENCE</scope>
    <source>
        <strain evidence="2">TISTR 2466</strain>
    </source>
</reference>
<dbReference type="RefSeq" id="WP_381532825.1">
    <property type="nucleotide sequence ID" value="NZ_JBHUMQ010000045.1"/>
</dbReference>
<proteinExistence type="predicted"/>
<evidence type="ECO:0000313" key="3">
    <source>
        <dbReference type="Proteomes" id="UP001597399"/>
    </source>
</evidence>
<keyword evidence="3" id="KW-1185">Reference proteome</keyword>
<accession>A0ABW5S6M1</accession>
<gene>
    <name evidence="1" type="ORF">ACFSUE_17610</name>
    <name evidence="2" type="ORF">ACFSUE_17640</name>
</gene>
<dbReference type="EMBL" id="JBHUMQ010000046">
    <property type="protein sequence ID" value="MFD2695426.1"/>
    <property type="molecule type" value="Genomic_DNA"/>
</dbReference>